<dbReference type="EMBL" id="BNAH01000006">
    <property type="protein sequence ID" value="GHE89028.1"/>
    <property type="molecule type" value="Genomic_DNA"/>
</dbReference>
<proteinExistence type="predicted"/>
<organism evidence="2 3">
    <name type="scientific">Thalassotalea profundi</name>
    <dbReference type="NCBI Taxonomy" id="2036687"/>
    <lineage>
        <taxon>Bacteria</taxon>
        <taxon>Pseudomonadati</taxon>
        <taxon>Pseudomonadota</taxon>
        <taxon>Gammaproteobacteria</taxon>
        <taxon>Alteromonadales</taxon>
        <taxon>Colwelliaceae</taxon>
        <taxon>Thalassotalea</taxon>
    </lineage>
</organism>
<keyword evidence="1" id="KW-0812">Transmembrane</keyword>
<dbReference type="Proteomes" id="UP000626370">
    <property type="component" value="Unassembled WGS sequence"/>
</dbReference>
<keyword evidence="3" id="KW-1185">Reference proteome</keyword>
<keyword evidence="1" id="KW-0472">Membrane</keyword>
<feature type="transmembrane region" description="Helical" evidence="1">
    <location>
        <begin position="37"/>
        <end position="58"/>
    </location>
</feature>
<protein>
    <submittedName>
        <fullName evidence="2">Uncharacterized protein</fullName>
    </submittedName>
</protein>
<feature type="transmembrane region" description="Helical" evidence="1">
    <location>
        <begin position="93"/>
        <end position="111"/>
    </location>
</feature>
<feature type="transmembrane region" description="Helical" evidence="1">
    <location>
        <begin position="123"/>
        <end position="147"/>
    </location>
</feature>
<feature type="transmembrane region" description="Helical" evidence="1">
    <location>
        <begin position="167"/>
        <end position="185"/>
    </location>
</feature>
<comment type="caution">
    <text evidence="2">The sequence shown here is derived from an EMBL/GenBank/DDBJ whole genome shotgun (WGS) entry which is preliminary data.</text>
</comment>
<reference evidence="3" key="1">
    <citation type="journal article" date="2019" name="Int. J. Syst. Evol. Microbiol.">
        <title>The Global Catalogue of Microorganisms (GCM) 10K type strain sequencing project: providing services to taxonomists for standard genome sequencing and annotation.</title>
        <authorList>
            <consortium name="The Broad Institute Genomics Platform"/>
            <consortium name="The Broad Institute Genome Sequencing Center for Infectious Disease"/>
            <person name="Wu L."/>
            <person name="Ma J."/>
        </authorList>
    </citation>
    <scope>NUCLEOTIDE SEQUENCE [LARGE SCALE GENOMIC DNA]</scope>
    <source>
        <strain evidence="3">CGMCC 1.15922</strain>
    </source>
</reference>
<evidence type="ECO:0000256" key="1">
    <source>
        <dbReference type="SAM" id="Phobius"/>
    </source>
</evidence>
<dbReference type="RefSeq" id="WP_189377944.1">
    <property type="nucleotide sequence ID" value="NZ_BNAH01000006.1"/>
</dbReference>
<accession>A0ABQ3IQQ8</accession>
<name>A0ABQ3IQQ8_9GAMM</name>
<gene>
    <name evidence="2" type="ORF">GCM10011501_18090</name>
</gene>
<evidence type="ECO:0000313" key="2">
    <source>
        <dbReference type="EMBL" id="GHE89028.1"/>
    </source>
</evidence>
<feature type="transmembrane region" description="Helical" evidence="1">
    <location>
        <begin position="12"/>
        <end position="31"/>
    </location>
</feature>
<keyword evidence="1" id="KW-1133">Transmembrane helix</keyword>
<sequence>MKSATKQPTTPTSPQSLLVSVFLLLAFLMIATRGHHFSTFSQLPSASTAVFFIAGMYLRNLKSFWFFYILSIAIDLTSSYIRGEFGSCLTVSYPALAFSYAVMFAAGYYARVDWAKQSTLFNIAKVSFALVIASSLAFFISNGSYYAFSGNFPELSWAEYTTRVAKYYFRSFSNPIFYVVTAIVIDWTISKFLNTNVTATTQSEQ</sequence>
<evidence type="ECO:0000313" key="3">
    <source>
        <dbReference type="Proteomes" id="UP000626370"/>
    </source>
</evidence>